<reference evidence="1" key="1">
    <citation type="submission" date="2022-08" db="EMBL/GenBank/DDBJ databases">
        <title>Genome Sequence of Lecanicillium fungicola.</title>
        <authorList>
            <person name="Buettner E."/>
        </authorList>
    </citation>
    <scope>NUCLEOTIDE SEQUENCE</scope>
    <source>
        <strain evidence="1">Babe33</strain>
    </source>
</reference>
<proteinExistence type="predicted"/>
<organism evidence="1 2">
    <name type="scientific">Zarea fungicola</name>
    <dbReference type="NCBI Taxonomy" id="93591"/>
    <lineage>
        <taxon>Eukaryota</taxon>
        <taxon>Fungi</taxon>
        <taxon>Dikarya</taxon>
        <taxon>Ascomycota</taxon>
        <taxon>Pezizomycotina</taxon>
        <taxon>Sordariomycetes</taxon>
        <taxon>Hypocreomycetidae</taxon>
        <taxon>Hypocreales</taxon>
        <taxon>Cordycipitaceae</taxon>
        <taxon>Zarea</taxon>
    </lineage>
</organism>
<dbReference type="EMBL" id="JANJQO010000301">
    <property type="protein sequence ID" value="KAJ2979242.1"/>
    <property type="molecule type" value="Genomic_DNA"/>
</dbReference>
<gene>
    <name evidence="1" type="ORF">NQ176_g3373</name>
</gene>
<name>A0ACC1NIY7_9HYPO</name>
<evidence type="ECO:0000313" key="2">
    <source>
        <dbReference type="Proteomes" id="UP001143910"/>
    </source>
</evidence>
<keyword evidence="2" id="KW-1185">Reference proteome</keyword>
<evidence type="ECO:0000313" key="1">
    <source>
        <dbReference type="EMBL" id="KAJ2979242.1"/>
    </source>
</evidence>
<accession>A0ACC1NIY7</accession>
<comment type="caution">
    <text evidence="1">The sequence shown here is derived from an EMBL/GenBank/DDBJ whole genome shotgun (WGS) entry which is preliminary data.</text>
</comment>
<dbReference type="Proteomes" id="UP001143910">
    <property type="component" value="Unassembled WGS sequence"/>
</dbReference>
<sequence>MDTGSTPDLPAAVFENAHFGAASHRREPRHSSWIHEIRHKAQLLARQNDPEICWRSAFDCTLHADSHICPILSRSDRSARQKHFEEQLKIAYTHNEKAFETTRATTNLDLPAYSRRLYTRNRYYPNELDNDVAIARSNIPLPGERNHHRRPSLEREEAFYDQTTSKGKVRLQRGAASEDAQVAELYRKGILYNTGDGVKSVFDLNSIHHNEPTYIIRPAKRARKGGKTKRHGGPSYTLAQPLHLDLSFSDIGDDEAIARYFFASQQASPDELIQHASSQESNDSAPPPLRVIYELDGSQGSVDVDASQPPDLILDDEFELLSDSEMQDSPYSTQPQHAEPSSAAWVMVGDDL</sequence>
<protein>
    <submittedName>
        <fullName evidence="1">Uncharacterized protein</fullName>
    </submittedName>
</protein>